<evidence type="ECO:0000256" key="2">
    <source>
        <dbReference type="ARBA" id="ARBA00022553"/>
    </source>
</evidence>
<comment type="caution">
    <text evidence="10">The sequence shown here is derived from an EMBL/GenBank/DDBJ whole genome shotgun (WGS) entry which is preliminary data.</text>
</comment>
<keyword evidence="8 9" id="KW-0472">Membrane</keyword>
<feature type="transmembrane region" description="Helical" evidence="9">
    <location>
        <begin position="210"/>
        <end position="232"/>
    </location>
</feature>
<feature type="transmembrane region" description="Helical" evidence="9">
    <location>
        <begin position="20"/>
        <end position="36"/>
    </location>
</feature>
<dbReference type="Proteomes" id="UP001221217">
    <property type="component" value="Unassembled WGS sequence"/>
</dbReference>
<feature type="transmembrane region" description="Helical" evidence="9">
    <location>
        <begin position="120"/>
        <end position="139"/>
    </location>
</feature>
<feature type="transmembrane region" description="Helical" evidence="9">
    <location>
        <begin position="65"/>
        <end position="80"/>
    </location>
</feature>
<proteinExistence type="predicted"/>
<dbReference type="InterPro" id="IPR004338">
    <property type="entry name" value="NqrB/RnfD"/>
</dbReference>
<dbReference type="EMBL" id="JAQQAL010000014">
    <property type="protein sequence ID" value="MDC7226563.1"/>
    <property type="molecule type" value="Genomic_DNA"/>
</dbReference>
<dbReference type="GO" id="GO:0055085">
    <property type="term" value="P:transmembrane transport"/>
    <property type="evidence" value="ECO:0007669"/>
    <property type="project" value="InterPro"/>
</dbReference>
<dbReference type="NCBIfam" id="TIGR01946">
    <property type="entry name" value="rnfD"/>
    <property type="match status" value="1"/>
</dbReference>
<keyword evidence="3" id="KW-0285">Flavoprotein</keyword>
<dbReference type="InterPro" id="IPR011303">
    <property type="entry name" value="RnfD_bac"/>
</dbReference>
<evidence type="ECO:0000256" key="4">
    <source>
        <dbReference type="ARBA" id="ARBA00022643"/>
    </source>
</evidence>
<dbReference type="GO" id="GO:0005886">
    <property type="term" value="C:plasma membrane"/>
    <property type="evidence" value="ECO:0007669"/>
    <property type="project" value="TreeGrafter"/>
</dbReference>
<keyword evidence="7 9" id="KW-1133">Transmembrane helix</keyword>
<keyword evidence="5 9" id="KW-0812">Transmembrane</keyword>
<evidence type="ECO:0000256" key="1">
    <source>
        <dbReference type="ARBA" id="ARBA00022448"/>
    </source>
</evidence>
<keyword evidence="2" id="KW-0597">Phosphoprotein</keyword>
<dbReference type="Pfam" id="PF03116">
    <property type="entry name" value="NQR2_RnfD_RnfE"/>
    <property type="match status" value="1"/>
</dbReference>
<keyword evidence="1" id="KW-0813">Transport</keyword>
<feature type="transmembrane region" description="Helical" evidence="9">
    <location>
        <begin position="42"/>
        <end position="58"/>
    </location>
</feature>
<evidence type="ECO:0000256" key="7">
    <source>
        <dbReference type="ARBA" id="ARBA00022989"/>
    </source>
</evidence>
<evidence type="ECO:0000256" key="6">
    <source>
        <dbReference type="ARBA" id="ARBA00022967"/>
    </source>
</evidence>
<organism evidence="10 11">
    <name type="scientific">Candidatus Thalassospirochaeta sargassi</name>
    <dbReference type="NCBI Taxonomy" id="3119039"/>
    <lineage>
        <taxon>Bacteria</taxon>
        <taxon>Pseudomonadati</taxon>
        <taxon>Spirochaetota</taxon>
        <taxon>Spirochaetia</taxon>
        <taxon>Spirochaetales</taxon>
        <taxon>Spirochaetaceae</taxon>
        <taxon>Candidatus Thalassospirochaeta</taxon>
    </lineage>
</organism>
<feature type="transmembrane region" description="Helical" evidence="9">
    <location>
        <begin position="86"/>
        <end position="108"/>
    </location>
</feature>
<gene>
    <name evidence="10" type="ORF">PQJ61_07340</name>
</gene>
<feature type="transmembrane region" description="Helical" evidence="9">
    <location>
        <begin position="267"/>
        <end position="286"/>
    </location>
</feature>
<feature type="transmembrane region" description="Helical" evidence="9">
    <location>
        <begin position="238"/>
        <end position="255"/>
    </location>
</feature>
<protein>
    <submittedName>
        <fullName evidence="10">RnfABCDGE type electron transport complex subunit D</fullName>
    </submittedName>
</protein>
<dbReference type="GO" id="GO:0022900">
    <property type="term" value="P:electron transport chain"/>
    <property type="evidence" value="ECO:0007669"/>
    <property type="project" value="InterPro"/>
</dbReference>
<dbReference type="PANTHER" id="PTHR30578:SF1">
    <property type="entry name" value="NA(+)-TRANSLOCATING NADH-QUINONE REDUCTASE SUBUNIT B"/>
    <property type="match status" value="1"/>
</dbReference>
<evidence type="ECO:0000256" key="3">
    <source>
        <dbReference type="ARBA" id="ARBA00022630"/>
    </source>
</evidence>
<evidence type="ECO:0000313" key="11">
    <source>
        <dbReference type="Proteomes" id="UP001221217"/>
    </source>
</evidence>
<evidence type="ECO:0000256" key="9">
    <source>
        <dbReference type="SAM" id="Phobius"/>
    </source>
</evidence>
<accession>A0AAJ1MIP9</accession>
<dbReference type="PANTHER" id="PTHR30578">
    <property type="entry name" value="ELECTRON TRANSPORT COMPLEX PROTEIN RNFD"/>
    <property type="match status" value="1"/>
</dbReference>
<keyword evidence="4" id="KW-0288">FMN</keyword>
<feature type="transmembrane region" description="Helical" evidence="9">
    <location>
        <begin position="175"/>
        <end position="203"/>
    </location>
</feature>
<keyword evidence="6" id="KW-1278">Translocase</keyword>
<name>A0AAJ1MIP9_9SPIO</name>
<dbReference type="AlphaFoldDB" id="A0AAJ1MIP9"/>
<sequence>METDKPKKPLIQKQKVMNQVLYALIPIAVFSVYLFGWRSLSILIVVNIAGFLSEYIFARIYKKQVSTAVFVTNFLFALSLPPAIPYWIAVVGIVFGVVFGKMVFGGFGRNVFNPAISGRAFIYISFGGPLTAGFVQPAAAGGGFPGGFAQWLAGADAVSRATPILELNSGGGIPLLNLITGLTAGSLGETCAILIIAGGIFLMIKKAANWRIVVSGILGFLVMQGALFFAGVEMAVNPVYGLFSGSLLYGIMFMATDPISSSQTTDGGRWIYGAVIGVLISLIRVFSIWVEGVTFAILLANMFAPLLDHMLKERKKRLKAKSAASGTAAAGGEA</sequence>
<evidence type="ECO:0000256" key="5">
    <source>
        <dbReference type="ARBA" id="ARBA00022692"/>
    </source>
</evidence>
<feature type="transmembrane region" description="Helical" evidence="9">
    <location>
        <begin position="292"/>
        <end position="311"/>
    </location>
</feature>
<reference evidence="10 11" key="1">
    <citation type="submission" date="2022-12" db="EMBL/GenBank/DDBJ databases">
        <title>Metagenome assembled genome from gulf of manar.</title>
        <authorList>
            <person name="Kohli P."/>
            <person name="Pk S."/>
            <person name="Venkata Ramana C."/>
            <person name="Sasikala C."/>
        </authorList>
    </citation>
    <scope>NUCLEOTIDE SEQUENCE [LARGE SCALE GENOMIC DNA]</scope>
    <source>
        <strain evidence="10">JB008</strain>
    </source>
</reference>
<evidence type="ECO:0000256" key="8">
    <source>
        <dbReference type="ARBA" id="ARBA00023136"/>
    </source>
</evidence>
<evidence type="ECO:0000313" key="10">
    <source>
        <dbReference type="EMBL" id="MDC7226563.1"/>
    </source>
</evidence>